<proteinExistence type="predicted"/>
<dbReference type="GeneID" id="93520951"/>
<dbReference type="RefSeq" id="WP_004915846.1">
    <property type="nucleotide sequence ID" value="NC_017731.1"/>
</dbReference>
<evidence type="ECO:0000313" key="3">
    <source>
        <dbReference type="Proteomes" id="UP000005012"/>
    </source>
</evidence>
<dbReference type="KEGG" id="psi:S70_12240"/>
<organism evidence="2 3">
    <name type="scientific">Providencia stuartii (strain MRSN 2154)</name>
    <dbReference type="NCBI Taxonomy" id="1157951"/>
    <lineage>
        <taxon>Bacteria</taxon>
        <taxon>Pseudomonadati</taxon>
        <taxon>Pseudomonadota</taxon>
        <taxon>Gammaproteobacteria</taxon>
        <taxon>Enterobacterales</taxon>
        <taxon>Morganellaceae</taxon>
        <taxon>Providencia</taxon>
    </lineage>
</organism>
<feature type="compositionally biased region" description="Gly residues" evidence="1">
    <location>
        <begin position="231"/>
        <end position="242"/>
    </location>
</feature>
<reference evidence="2 3" key="1">
    <citation type="journal article" date="2012" name="J. Bacteriol.">
        <title>Complete Genome Sequence of Providencia stuartii Clinical Isolate MRSN 2154.</title>
        <authorList>
            <person name="Clifford R.J."/>
            <person name="Hang J."/>
            <person name="Riley M.C."/>
            <person name="Onmus-Leone F."/>
            <person name="Kuschner R.A."/>
            <person name="Lesho E.P."/>
            <person name="Waterman P.E."/>
        </authorList>
    </citation>
    <scope>NUCLEOTIDE SEQUENCE [LARGE SCALE GENOMIC DNA]</scope>
    <source>
        <strain evidence="2 3">MRSN 2154</strain>
    </source>
</reference>
<dbReference type="HOGENOM" id="CLU_1146407_0_0_6"/>
<dbReference type="InterPro" id="IPR009576">
    <property type="entry name" value="Biofilm_formation_YgiB"/>
</dbReference>
<sequence>MKNKNKIKRKQRKYNKAQEGPELKRIGLDVKDEPRKGANILTLAIMGGAVFLGLRSCSDESPTPKITIFKGLNDCELAGYTNSFCKQKQEEAQQELNRSMAIYNRLVDCEYHYGKDNCVLVHRALNIREYQQCLLQSKPEYCDSIQRDVYGPKLAGFALNEFPQPASSSHTTSSYSGSHYYFSRVRPFYRAKNEPNIYHELGSSDKWVADGSNRLKPAKYSNNSTKTTSRGGFGHKSGSRGG</sequence>
<dbReference type="Proteomes" id="UP000005012">
    <property type="component" value="Chromosome"/>
</dbReference>
<gene>
    <name evidence="2" type="ordered locus">S70_12240</name>
</gene>
<accession>A0A140NMG2</accession>
<feature type="region of interest" description="Disordered" evidence="1">
    <location>
        <begin position="212"/>
        <end position="242"/>
    </location>
</feature>
<protein>
    <recommendedName>
        <fullName evidence="4">DUF1190 domain-containing protein</fullName>
    </recommendedName>
</protein>
<evidence type="ECO:0008006" key="4">
    <source>
        <dbReference type="Google" id="ProtNLM"/>
    </source>
</evidence>
<evidence type="ECO:0000256" key="1">
    <source>
        <dbReference type="SAM" id="MobiDB-lite"/>
    </source>
</evidence>
<dbReference type="Pfam" id="PF06693">
    <property type="entry name" value="DUF1190"/>
    <property type="match status" value="1"/>
</dbReference>
<dbReference type="OrthoDB" id="6566509at2"/>
<dbReference type="EMBL" id="CP003488">
    <property type="protein sequence ID" value="AFH94295.1"/>
    <property type="molecule type" value="Genomic_DNA"/>
</dbReference>
<evidence type="ECO:0000313" key="2">
    <source>
        <dbReference type="EMBL" id="AFH94295.1"/>
    </source>
</evidence>
<reference evidence="3" key="2">
    <citation type="submission" date="2012-04" db="EMBL/GenBank/DDBJ databases">
        <title>Complete genome sequence of Providencia stuartii clinical isolate MRSN 2154.</title>
        <authorList>
            <person name="Clifford R.J."/>
            <person name="Hang J."/>
            <person name="Riley M.C."/>
            <person name="Onmus-Leone F."/>
            <person name="Kuschner R.A."/>
            <person name="Lesho E.P."/>
            <person name="Waterman P.E."/>
        </authorList>
    </citation>
    <scope>NUCLEOTIDE SEQUENCE [LARGE SCALE GENOMIC DNA]</scope>
    <source>
        <strain evidence="3">MRSN 2154</strain>
    </source>
</reference>
<dbReference type="PATRIC" id="fig|1157951.4.peg.2461"/>
<dbReference type="AlphaFoldDB" id="A0A140NMG2"/>
<name>A0A140NMG2_PROSM</name>